<evidence type="ECO:0000256" key="1">
    <source>
        <dbReference type="ARBA" id="ARBA00004141"/>
    </source>
</evidence>
<accession>A0A4S8HFB7</accession>
<feature type="transmembrane region" description="Helical" evidence="5">
    <location>
        <begin position="94"/>
        <end position="116"/>
    </location>
</feature>
<keyword evidence="2 5" id="KW-0812">Transmembrane</keyword>
<feature type="transmembrane region" description="Helical" evidence="5">
    <location>
        <begin position="411"/>
        <end position="428"/>
    </location>
</feature>
<feature type="transmembrane region" description="Helical" evidence="5">
    <location>
        <begin position="168"/>
        <end position="186"/>
    </location>
</feature>
<dbReference type="OrthoDB" id="1631746at2"/>
<gene>
    <name evidence="7" type="ORF">FAM09_25645</name>
</gene>
<evidence type="ECO:0000256" key="2">
    <source>
        <dbReference type="ARBA" id="ARBA00022692"/>
    </source>
</evidence>
<feature type="transmembrane region" description="Helical" evidence="5">
    <location>
        <begin position="125"/>
        <end position="148"/>
    </location>
</feature>
<feature type="transmembrane region" description="Helical" evidence="5">
    <location>
        <begin position="20"/>
        <end position="37"/>
    </location>
</feature>
<organism evidence="7 8">
    <name type="scientific">Niastella caeni</name>
    <dbReference type="NCBI Taxonomy" id="2569763"/>
    <lineage>
        <taxon>Bacteria</taxon>
        <taxon>Pseudomonadati</taxon>
        <taxon>Bacteroidota</taxon>
        <taxon>Chitinophagia</taxon>
        <taxon>Chitinophagales</taxon>
        <taxon>Chitinophagaceae</taxon>
        <taxon>Niastella</taxon>
    </lineage>
</organism>
<evidence type="ECO:0000256" key="5">
    <source>
        <dbReference type="SAM" id="Phobius"/>
    </source>
</evidence>
<dbReference type="Pfam" id="PF04932">
    <property type="entry name" value="Wzy_C"/>
    <property type="match status" value="1"/>
</dbReference>
<sequence>MRSLFLLDDQAGLLTIKDKILYVLVAIFFITFFPDHMEVTNNVAVVLVSLYSLFYNSFSEKYDLLRRRKEIVAMVLFYLLHIISAFLSKNQAEGFSWVVVRMPLLVFPVTIGLIYIKQALKERILYAYAVTATITLLLCICVAIFRSISYNDTSLLYNDNFTYLIEKQSVYVALFGNLAVFSFGYLLSIKSTVISKGIVYASFFILLVANFLLASRIAITILYSSIICVAIWQAIQKKKLMQLGFVVVGIAAVGFILINFFPKTVNRFRELGYTSYEFSNKGAESHFNMEVTDDQWNGANIRLAVWNCGWDLVKQHPVLGVHLGDKVDRMMEIYAVKHFDFAYDSRRNLHNNYLDVLVAFGVVGLLIFLWGFLFEPLRQCFRTKDMFGVFVIAAFVLSFIPETYFDRSMGNMMFAFFIALIVSFRPPINKKSLS</sequence>
<feature type="transmembrane region" description="Helical" evidence="5">
    <location>
        <begin position="193"/>
        <end position="211"/>
    </location>
</feature>
<comment type="subcellular location">
    <subcellularLocation>
        <location evidence="1">Membrane</location>
        <topology evidence="1">Multi-pass membrane protein</topology>
    </subcellularLocation>
</comment>
<keyword evidence="3 5" id="KW-1133">Transmembrane helix</keyword>
<dbReference type="AlphaFoldDB" id="A0A4S8HFB7"/>
<feature type="transmembrane region" description="Helical" evidence="5">
    <location>
        <begin position="71"/>
        <end position="88"/>
    </location>
</feature>
<comment type="caution">
    <text evidence="7">The sequence shown here is derived from an EMBL/GenBank/DDBJ whole genome shotgun (WGS) entry which is preliminary data.</text>
</comment>
<reference evidence="7 8" key="1">
    <citation type="submission" date="2019-04" db="EMBL/GenBank/DDBJ databases">
        <title>Niastella caeni sp. nov., isolated from activated sludge.</title>
        <authorList>
            <person name="Sheng M."/>
        </authorList>
    </citation>
    <scope>NUCLEOTIDE SEQUENCE [LARGE SCALE GENOMIC DNA]</scope>
    <source>
        <strain evidence="7 8">HX-2-15</strain>
    </source>
</reference>
<dbReference type="RefSeq" id="WP_136580023.1">
    <property type="nucleotide sequence ID" value="NZ_STFF01000009.1"/>
</dbReference>
<protein>
    <recommendedName>
        <fullName evidence="6">O-antigen ligase-related domain-containing protein</fullName>
    </recommendedName>
</protein>
<evidence type="ECO:0000313" key="8">
    <source>
        <dbReference type="Proteomes" id="UP000306918"/>
    </source>
</evidence>
<feature type="domain" description="O-antigen ligase-related" evidence="6">
    <location>
        <begin position="202"/>
        <end position="369"/>
    </location>
</feature>
<evidence type="ECO:0000313" key="7">
    <source>
        <dbReference type="EMBL" id="THU33535.1"/>
    </source>
</evidence>
<dbReference type="GO" id="GO:0016020">
    <property type="term" value="C:membrane"/>
    <property type="evidence" value="ECO:0007669"/>
    <property type="project" value="UniProtKB-SubCell"/>
</dbReference>
<dbReference type="InterPro" id="IPR007016">
    <property type="entry name" value="O-antigen_ligase-rel_domated"/>
</dbReference>
<dbReference type="InterPro" id="IPR051533">
    <property type="entry name" value="WaaL-like"/>
</dbReference>
<evidence type="ECO:0000256" key="3">
    <source>
        <dbReference type="ARBA" id="ARBA00022989"/>
    </source>
</evidence>
<feature type="transmembrane region" description="Helical" evidence="5">
    <location>
        <begin position="386"/>
        <end position="405"/>
    </location>
</feature>
<evidence type="ECO:0000259" key="6">
    <source>
        <dbReference type="Pfam" id="PF04932"/>
    </source>
</evidence>
<dbReference type="PANTHER" id="PTHR37422">
    <property type="entry name" value="TEICHURONIC ACID BIOSYNTHESIS PROTEIN TUAE"/>
    <property type="match status" value="1"/>
</dbReference>
<name>A0A4S8HFB7_9BACT</name>
<keyword evidence="8" id="KW-1185">Reference proteome</keyword>
<feature type="transmembrane region" description="Helical" evidence="5">
    <location>
        <begin position="43"/>
        <end position="59"/>
    </location>
</feature>
<proteinExistence type="predicted"/>
<feature type="transmembrane region" description="Helical" evidence="5">
    <location>
        <begin position="242"/>
        <end position="261"/>
    </location>
</feature>
<keyword evidence="4 5" id="KW-0472">Membrane</keyword>
<feature type="transmembrane region" description="Helical" evidence="5">
    <location>
        <begin position="353"/>
        <end position="374"/>
    </location>
</feature>
<dbReference type="PANTHER" id="PTHR37422:SF17">
    <property type="entry name" value="O-ANTIGEN LIGASE"/>
    <property type="match status" value="1"/>
</dbReference>
<dbReference type="Proteomes" id="UP000306918">
    <property type="component" value="Unassembled WGS sequence"/>
</dbReference>
<evidence type="ECO:0000256" key="4">
    <source>
        <dbReference type="ARBA" id="ARBA00023136"/>
    </source>
</evidence>
<dbReference type="EMBL" id="STFF01000009">
    <property type="protein sequence ID" value="THU33535.1"/>
    <property type="molecule type" value="Genomic_DNA"/>
</dbReference>